<keyword evidence="2" id="KW-1185">Reference proteome</keyword>
<name>A0ABP6LZM6_9MICC</name>
<dbReference type="Proteomes" id="UP001500236">
    <property type="component" value="Unassembled WGS sequence"/>
</dbReference>
<proteinExistence type="predicted"/>
<accession>A0ABP6LZM6</accession>
<protein>
    <submittedName>
        <fullName evidence="1">PmoA family protein</fullName>
    </submittedName>
</protein>
<organism evidence="1 2">
    <name type="scientific">Nesterenkonia aethiopica</name>
    <dbReference type="NCBI Taxonomy" id="269144"/>
    <lineage>
        <taxon>Bacteria</taxon>
        <taxon>Bacillati</taxon>
        <taxon>Actinomycetota</taxon>
        <taxon>Actinomycetes</taxon>
        <taxon>Micrococcales</taxon>
        <taxon>Micrococcaceae</taxon>
        <taxon>Nesterenkonia</taxon>
    </lineage>
</organism>
<dbReference type="EMBL" id="BAAAVT010000010">
    <property type="protein sequence ID" value="GAA3065677.1"/>
    <property type="molecule type" value="Genomic_DNA"/>
</dbReference>
<sequence length="316" mass="34831">MTSTAVTTGFDVRVEQDAIAVDAADTEILRYVIHPDSPKEEAPKPYLFPLRFTDGAEAAVRRPWDHRWHTGLQFTWSHVADQNFWGGPTFAAETGYQMRDNLGTMKHTGFAVEPSAGEDVVFDETLEWITSRGEHWFDEHRIQRIHSLDVDRFSAGRGVWAIDLTTELTNVSGQTLPMGSPTTAGRPNAGYTGWFWRGPRSWTGCDVVNSAGAAGEENTMGAPADWVAFSSEHDELDGGGTVMAFAGTSESQDAELPPIKWFTRTGIFTVTSPSPAFDQEIHLPAGGRLRLHHRFVFIAKVCSGEELTALGEEFAL</sequence>
<gene>
    <name evidence="1" type="ORF">GCM10010529_18290</name>
</gene>
<dbReference type="RefSeq" id="WP_344683807.1">
    <property type="nucleotide sequence ID" value="NZ_BAAAVT010000010.1"/>
</dbReference>
<evidence type="ECO:0000313" key="2">
    <source>
        <dbReference type="Proteomes" id="UP001500236"/>
    </source>
</evidence>
<dbReference type="Pfam" id="PF14100">
    <property type="entry name" value="DUF6807"/>
    <property type="match status" value="1"/>
</dbReference>
<reference evidence="2" key="1">
    <citation type="journal article" date="2019" name="Int. J. Syst. Evol. Microbiol.">
        <title>The Global Catalogue of Microorganisms (GCM) 10K type strain sequencing project: providing services to taxonomists for standard genome sequencing and annotation.</title>
        <authorList>
            <consortium name="The Broad Institute Genomics Platform"/>
            <consortium name="The Broad Institute Genome Sequencing Center for Infectious Disease"/>
            <person name="Wu L."/>
            <person name="Ma J."/>
        </authorList>
    </citation>
    <scope>NUCLEOTIDE SEQUENCE [LARGE SCALE GENOMIC DNA]</scope>
    <source>
        <strain evidence="2">JCM 14309</strain>
    </source>
</reference>
<dbReference type="InterPro" id="IPR029475">
    <property type="entry name" value="DUF6807"/>
</dbReference>
<comment type="caution">
    <text evidence="1">The sequence shown here is derived from an EMBL/GenBank/DDBJ whole genome shotgun (WGS) entry which is preliminary data.</text>
</comment>
<evidence type="ECO:0000313" key="1">
    <source>
        <dbReference type="EMBL" id="GAA3065677.1"/>
    </source>
</evidence>